<dbReference type="Pfam" id="PF13432">
    <property type="entry name" value="TPR_16"/>
    <property type="match status" value="2"/>
</dbReference>
<dbReference type="RefSeq" id="WP_162447148.1">
    <property type="nucleotide sequence ID" value="NZ_CP048222.1"/>
</dbReference>
<dbReference type="KEGG" id="rhoz:GXP67_33435"/>
<proteinExistence type="predicted"/>
<keyword evidence="4" id="KW-1185">Reference proteome</keyword>
<dbReference type="InterPro" id="IPR019734">
    <property type="entry name" value="TPR_rpt"/>
</dbReference>
<dbReference type="SUPFAM" id="SSF48452">
    <property type="entry name" value="TPR-like"/>
    <property type="match status" value="1"/>
</dbReference>
<evidence type="ECO:0000256" key="2">
    <source>
        <dbReference type="SAM" id="SignalP"/>
    </source>
</evidence>
<dbReference type="AlphaFoldDB" id="A0A6C0GST0"/>
<dbReference type="PANTHER" id="PTHR12558">
    <property type="entry name" value="CELL DIVISION CYCLE 16,23,27"/>
    <property type="match status" value="1"/>
</dbReference>
<dbReference type="SMART" id="SM00028">
    <property type="entry name" value="TPR"/>
    <property type="match status" value="5"/>
</dbReference>
<dbReference type="Pfam" id="PF13181">
    <property type="entry name" value="TPR_8"/>
    <property type="match status" value="1"/>
</dbReference>
<dbReference type="Proteomes" id="UP000480178">
    <property type="component" value="Chromosome"/>
</dbReference>
<organism evidence="3 4">
    <name type="scientific">Rhodocytophaga rosea</name>
    <dbReference type="NCBI Taxonomy" id="2704465"/>
    <lineage>
        <taxon>Bacteria</taxon>
        <taxon>Pseudomonadati</taxon>
        <taxon>Bacteroidota</taxon>
        <taxon>Cytophagia</taxon>
        <taxon>Cytophagales</taxon>
        <taxon>Rhodocytophagaceae</taxon>
        <taxon>Rhodocytophaga</taxon>
    </lineage>
</organism>
<dbReference type="Gene3D" id="1.25.40.10">
    <property type="entry name" value="Tetratricopeptide repeat domain"/>
    <property type="match status" value="2"/>
</dbReference>
<dbReference type="InterPro" id="IPR011990">
    <property type="entry name" value="TPR-like_helical_dom_sf"/>
</dbReference>
<keyword evidence="1" id="KW-0802">TPR repeat</keyword>
<evidence type="ECO:0000256" key="1">
    <source>
        <dbReference type="PROSITE-ProRule" id="PRU00339"/>
    </source>
</evidence>
<feature type="repeat" description="TPR" evidence="1">
    <location>
        <begin position="249"/>
        <end position="282"/>
    </location>
</feature>
<accession>A0A6C0GST0</accession>
<feature type="signal peptide" evidence="2">
    <location>
        <begin position="1"/>
        <end position="19"/>
    </location>
</feature>
<name>A0A6C0GST0_9BACT</name>
<dbReference type="PROSITE" id="PS50005">
    <property type="entry name" value="TPR"/>
    <property type="match status" value="1"/>
</dbReference>
<evidence type="ECO:0000313" key="3">
    <source>
        <dbReference type="EMBL" id="QHT71208.1"/>
    </source>
</evidence>
<protein>
    <submittedName>
        <fullName evidence="3">Tetratricopeptide repeat protein</fullName>
    </submittedName>
</protein>
<keyword evidence="2" id="KW-0732">Signal</keyword>
<evidence type="ECO:0000313" key="4">
    <source>
        <dbReference type="Proteomes" id="UP000480178"/>
    </source>
</evidence>
<reference evidence="3 4" key="1">
    <citation type="submission" date="2020-01" db="EMBL/GenBank/DDBJ databases">
        <authorList>
            <person name="Kim M.K."/>
        </authorList>
    </citation>
    <scope>NUCLEOTIDE SEQUENCE [LARGE SCALE GENOMIC DNA]</scope>
    <source>
        <strain evidence="3 4">172606-1</strain>
    </source>
</reference>
<dbReference type="PANTHER" id="PTHR12558:SF13">
    <property type="entry name" value="CELL DIVISION CYCLE PROTEIN 27 HOMOLOG"/>
    <property type="match status" value="1"/>
</dbReference>
<feature type="chain" id="PRO_5025662271" evidence="2">
    <location>
        <begin position="20"/>
        <end position="375"/>
    </location>
</feature>
<dbReference type="EMBL" id="CP048222">
    <property type="protein sequence ID" value="QHT71208.1"/>
    <property type="molecule type" value="Genomic_DNA"/>
</dbReference>
<sequence>MKKVILAGACMLASFGAFAQAGAVMSAESNFASGKLDAAKESIDKASVHEKTGNKAKTWFLKGEIYRGIAADQTGMYSKLDTNATVVAYDAYKKAVQLEPGKTYSKQAEESLKQMHFFAGAQKYKNGDYTGALPLFEMATTANPTDTLAPLYAGITAQQLKDYDKAAASFENLIKIGTNMPDIYTTLASIYRSQQKNDLALEVLKKGTAKFPGDKTMKSEEFNLYIATGKTAEAKANLEEAIKREPNNPTYHLNMGILSEQTGDPEGAAAAYTKAIELDPNSVDANLSMGVMHYNKGADISKNINNMDLKTYQKEGKKLEEQLKVHFKAALPYFQKAYQLDATNLNILQPLASIYKVLEMKTEEAKIVKEIETLN</sequence>
<gene>
    <name evidence="3" type="ORF">GXP67_33435</name>
</gene>